<evidence type="ECO:0000256" key="16">
    <source>
        <dbReference type="RuleBase" id="RU003945"/>
    </source>
</evidence>
<evidence type="ECO:0000256" key="17">
    <source>
        <dbReference type="SAM" id="MobiDB-lite"/>
    </source>
</evidence>
<keyword evidence="10" id="KW-0143">Chaperone</keyword>
<evidence type="ECO:0000256" key="14">
    <source>
        <dbReference type="ARBA" id="ARBA00033245"/>
    </source>
</evidence>
<keyword evidence="4" id="KW-0813">Transport</keyword>
<evidence type="ECO:0000313" key="20">
    <source>
        <dbReference type="EMBL" id="QTX05534.1"/>
    </source>
</evidence>
<dbReference type="PANTHER" id="PTHR12428">
    <property type="entry name" value="OXA1"/>
    <property type="match status" value="1"/>
</dbReference>
<dbReference type="RefSeq" id="WP_210900557.1">
    <property type="nucleotide sequence ID" value="NZ_CP071696.1"/>
</dbReference>
<evidence type="ECO:0000256" key="13">
    <source>
        <dbReference type="ARBA" id="ARBA00031538"/>
    </source>
</evidence>
<dbReference type="InterPro" id="IPR001708">
    <property type="entry name" value="YidC/ALB3/OXA1/COX18"/>
</dbReference>
<evidence type="ECO:0000259" key="19">
    <source>
        <dbReference type="Pfam" id="PF02096"/>
    </source>
</evidence>
<evidence type="ECO:0000256" key="7">
    <source>
        <dbReference type="ARBA" id="ARBA00022927"/>
    </source>
</evidence>
<organism evidence="20 21">
    <name type="scientific">Agromyces archimandritae</name>
    <dbReference type="NCBI Taxonomy" id="2781962"/>
    <lineage>
        <taxon>Bacteria</taxon>
        <taxon>Bacillati</taxon>
        <taxon>Actinomycetota</taxon>
        <taxon>Actinomycetes</taxon>
        <taxon>Micrococcales</taxon>
        <taxon>Microbacteriaceae</taxon>
        <taxon>Agromyces</taxon>
    </lineage>
</organism>
<comment type="subunit">
    <text evidence="12">Interacts with the Sec translocase complex via SecD. Specifically interacts with transmembrane segments of nascent integral membrane proteins during membrane integration.</text>
</comment>
<comment type="function">
    <text evidence="11">Required for the insertion and/or proper folding and/or complex formation of integral membrane proteins into the membrane. Involved in integration of membrane proteins that insert both dependently and independently of the Sec translocase complex, as well as at least some lipoproteins. Aids folding of multispanning membrane proteins.</text>
</comment>
<evidence type="ECO:0000256" key="15">
    <source>
        <dbReference type="ARBA" id="ARBA00033342"/>
    </source>
</evidence>
<protein>
    <recommendedName>
        <fullName evidence="3">Membrane protein insertase YidC</fullName>
    </recommendedName>
    <alternativeName>
        <fullName evidence="15">Foldase YidC</fullName>
    </alternativeName>
    <alternativeName>
        <fullName evidence="14">Membrane integrase YidC</fullName>
    </alternativeName>
    <alternativeName>
        <fullName evidence="13">Membrane protein YidC</fullName>
    </alternativeName>
</protein>
<dbReference type="CDD" id="cd20070">
    <property type="entry name" value="5TM_YidC_Alb3"/>
    <property type="match status" value="1"/>
</dbReference>
<feature type="transmembrane region" description="Helical" evidence="18">
    <location>
        <begin position="224"/>
        <end position="249"/>
    </location>
</feature>
<evidence type="ECO:0000256" key="8">
    <source>
        <dbReference type="ARBA" id="ARBA00022989"/>
    </source>
</evidence>
<feature type="compositionally biased region" description="Pro residues" evidence="17">
    <location>
        <begin position="188"/>
        <end position="202"/>
    </location>
</feature>
<dbReference type="InterPro" id="IPR028055">
    <property type="entry name" value="YidC/Oxa/ALB_C"/>
</dbReference>
<evidence type="ECO:0000256" key="12">
    <source>
        <dbReference type="ARBA" id="ARBA00026028"/>
    </source>
</evidence>
<feature type="transmembrane region" description="Helical" evidence="18">
    <location>
        <begin position="30"/>
        <end position="56"/>
    </location>
</feature>
<dbReference type="AlphaFoldDB" id="A0A975FPA9"/>
<keyword evidence="6 16" id="KW-0812">Transmembrane</keyword>
<comment type="similarity">
    <text evidence="2">Belongs to the OXA1/ALB3/YidC family. Type 1 subfamily.</text>
</comment>
<evidence type="ECO:0000256" key="18">
    <source>
        <dbReference type="SAM" id="Phobius"/>
    </source>
</evidence>
<gene>
    <name evidence="20" type="ORF">G127AT_04780</name>
</gene>
<evidence type="ECO:0000256" key="2">
    <source>
        <dbReference type="ARBA" id="ARBA00010527"/>
    </source>
</evidence>
<dbReference type="KEGG" id="aarc:G127AT_04780"/>
<keyword evidence="7" id="KW-0653">Protein transport</keyword>
<evidence type="ECO:0000256" key="6">
    <source>
        <dbReference type="ARBA" id="ARBA00022692"/>
    </source>
</evidence>
<feature type="region of interest" description="Disordered" evidence="17">
    <location>
        <begin position="185"/>
        <end position="209"/>
    </location>
</feature>
<dbReference type="GO" id="GO:0032977">
    <property type="term" value="F:membrane insertase activity"/>
    <property type="evidence" value="ECO:0007669"/>
    <property type="project" value="InterPro"/>
</dbReference>
<evidence type="ECO:0000256" key="9">
    <source>
        <dbReference type="ARBA" id="ARBA00023136"/>
    </source>
</evidence>
<evidence type="ECO:0000313" key="21">
    <source>
        <dbReference type="Proteomes" id="UP000671914"/>
    </source>
</evidence>
<dbReference type="InterPro" id="IPR047196">
    <property type="entry name" value="YidC_ALB_C"/>
</dbReference>
<dbReference type="GO" id="GO:0015031">
    <property type="term" value="P:protein transport"/>
    <property type="evidence" value="ECO:0007669"/>
    <property type="project" value="UniProtKB-KW"/>
</dbReference>
<comment type="subcellular location">
    <subcellularLocation>
        <location evidence="1">Cell membrane</location>
        <topology evidence="1">Multi-pass membrane protein</topology>
    </subcellularLocation>
    <subcellularLocation>
        <location evidence="16">Membrane</location>
        <topology evidence="16">Multi-pass membrane protein</topology>
    </subcellularLocation>
</comment>
<dbReference type="GO" id="GO:0005886">
    <property type="term" value="C:plasma membrane"/>
    <property type="evidence" value="ECO:0007669"/>
    <property type="project" value="UniProtKB-SubCell"/>
</dbReference>
<evidence type="ECO:0000256" key="10">
    <source>
        <dbReference type="ARBA" id="ARBA00023186"/>
    </source>
</evidence>
<accession>A0A975FPA9</accession>
<proteinExistence type="inferred from homology"/>
<evidence type="ECO:0000256" key="5">
    <source>
        <dbReference type="ARBA" id="ARBA00022475"/>
    </source>
</evidence>
<dbReference type="Pfam" id="PF02096">
    <property type="entry name" value="60KD_IMP"/>
    <property type="match status" value="1"/>
</dbReference>
<evidence type="ECO:0000256" key="1">
    <source>
        <dbReference type="ARBA" id="ARBA00004651"/>
    </source>
</evidence>
<evidence type="ECO:0000256" key="4">
    <source>
        <dbReference type="ARBA" id="ARBA00022448"/>
    </source>
</evidence>
<keyword evidence="9 18" id="KW-0472">Membrane</keyword>
<feature type="transmembrane region" description="Helical" evidence="18">
    <location>
        <begin position="108"/>
        <end position="128"/>
    </location>
</feature>
<evidence type="ECO:0000256" key="3">
    <source>
        <dbReference type="ARBA" id="ARBA00015325"/>
    </source>
</evidence>
<keyword evidence="8 18" id="KW-1133">Transmembrane helix</keyword>
<reference evidence="20" key="1">
    <citation type="submission" date="2021-03" db="EMBL/GenBank/DDBJ databases">
        <title>Agromyces archimandritus sp. nov., isolated from the cockroach Archimandrita tessellata.</title>
        <authorList>
            <person name="Guzman J."/>
            <person name="Ortuzar M."/>
            <person name="Poehlein A."/>
            <person name="Daniel R."/>
            <person name="Trujillo M."/>
            <person name="Vilcinskas A."/>
        </authorList>
    </citation>
    <scope>NUCLEOTIDE SEQUENCE</scope>
    <source>
        <strain evidence="20">G127AT</strain>
    </source>
</reference>
<dbReference type="EMBL" id="CP071696">
    <property type="protein sequence ID" value="QTX05534.1"/>
    <property type="molecule type" value="Genomic_DNA"/>
</dbReference>
<feature type="domain" description="Membrane insertase YidC/Oxa/ALB C-terminal" evidence="19">
    <location>
        <begin position="38"/>
        <end position="256"/>
    </location>
</feature>
<sequence length="268" mass="27700">MNIYAFPPIAAVIDGAYRLLMGLADLIHPVAGAAASAAAIVLVTLIVRAALIPVGVSQAKAERMRAKIAPKLAELQRKHKDDPERLQREMMALYSAEGTSPLAGCLPMLVQIPVVGVIYALFILPTIAGHPNELLGHTLGGVPLGDSLAGQLASGTFEPASAIVYGVVILGIAAVGEVTRRVFRPQTPTMPTPAPAATPAPAPGAKGPATPPAGLTTALGVLQFLTAVIAIFVPLAAGIYLFVTVAWTLGQRVVLRRVYPPLVQPATA</sequence>
<dbReference type="GO" id="GO:0051205">
    <property type="term" value="P:protein insertion into membrane"/>
    <property type="evidence" value="ECO:0007669"/>
    <property type="project" value="TreeGrafter"/>
</dbReference>
<dbReference type="Proteomes" id="UP000671914">
    <property type="component" value="Chromosome"/>
</dbReference>
<name>A0A975FPA9_9MICO</name>
<dbReference type="PANTHER" id="PTHR12428:SF65">
    <property type="entry name" value="CYTOCHROME C OXIDASE ASSEMBLY PROTEIN COX18, MITOCHONDRIAL"/>
    <property type="match status" value="1"/>
</dbReference>
<keyword evidence="21" id="KW-1185">Reference proteome</keyword>
<evidence type="ECO:0000256" key="11">
    <source>
        <dbReference type="ARBA" id="ARBA00025034"/>
    </source>
</evidence>
<dbReference type="NCBIfam" id="TIGR03592">
    <property type="entry name" value="yidC_oxa1_cterm"/>
    <property type="match status" value="1"/>
</dbReference>
<keyword evidence="5" id="KW-1003">Cell membrane</keyword>